<dbReference type="Gene3D" id="3.30.40.10">
    <property type="entry name" value="Zinc/RING finger domain, C3HC4 (zinc finger)"/>
    <property type="match status" value="1"/>
</dbReference>
<feature type="compositionally biased region" description="Basic and acidic residues" evidence="4">
    <location>
        <begin position="279"/>
        <end position="291"/>
    </location>
</feature>
<dbReference type="InterPro" id="IPR019786">
    <property type="entry name" value="Zinc_finger_PHD-type_CS"/>
</dbReference>
<evidence type="ECO:0000256" key="1">
    <source>
        <dbReference type="ARBA" id="ARBA00022723"/>
    </source>
</evidence>
<dbReference type="InterPro" id="IPR011011">
    <property type="entry name" value="Znf_FYVE_PHD"/>
</dbReference>
<comment type="caution">
    <text evidence="6">The sequence shown here is derived from an EMBL/GenBank/DDBJ whole genome shotgun (WGS) entry which is preliminary data.</text>
</comment>
<dbReference type="SUPFAM" id="SSF57903">
    <property type="entry name" value="FYVE/PHD zinc finger"/>
    <property type="match status" value="1"/>
</dbReference>
<name>A0A8H3FGA5_9LECA</name>
<feature type="compositionally biased region" description="Acidic residues" evidence="4">
    <location>
        <begin position="254"/>
        <end position="263"/>
    </location>
</feature>
<proteinExistence type="predicted"/>
<feature type="compositionally biased region" description="Acidic residues" evidence="4">
    <location>
        <begin position="407"/>
        <end position="416"/>
    </location>
</feature>
<dbReference type="EMBL" id="CAJPDR010000179">
    <property type="protein sequence ID" value="CAF9923958.1"/>
    <property type="molecule type" value="Genomic_DNA"/>
</dbReference>
<feature type="compositionally biased region" description="Basic and acidic residues" evidence="4">
    <location>
        <begin position="316"/>
        <end position="339"/>
    </location>
</feature>
<reference evidence="6" key="1">
    <citation type="submission" date="2021-03" db="EMBL/GenBank/DDBJ databases">
        <authorList>
            <person name="Tagirdzhanova G."/>
        </authorList>
    </citation>
    <scope>NUCLEOTIDE SEQUENCE</scope>
</reference>
<sequence length="459" mass="49812">MSSQGQSYSPLPSSRVTKPGTSDSGVPGEWPCSCRMGDGSGAYIECDNEDCSVGWYHWKCVQVTKEPVGTWLCPSCSPNATFYIKQLMKERKASPSVPNPGKAATPVSSKSRKIATPTSSKGKGQESGTTKKEIVKKGPAIKKPSPEKPKPRWVGWVQLSANEEEDYKRKVNAKFTMEDGIQGKRTRASKVAAEENETGSHRLRTRSIPEQKTNKQADADSDSDDEEATDEDKYLYNEEEEEEEEEKHASAVEEASENEDASSSEDASMYNKASINDDASVHEEASVRDDEPLSQDDEDDSMEIDKESEEEEEDSTDKLSDHPFELDEEHSDVSADLGEHGSAAGQLPGNVESGSDEVDSPSSSAASSSSHSEVQPTIPSSPTSDSPLDATAARQGQASPASPTSEDSMEVDAEDEDHVVVTVHPAVESNNYAALYQHKGNYWGEHPESAIRSTLPRLG</sequence>
<feature type="compositionally biased region" description="Acidic residues" evidence="4">
    <location>
        <begin position="292"/>
        <end position="315"/>
    </location>
</feature>
<evidence type="ECO:0000256" key="2">
    <source>
        <dbReference type="ARBA" id="ARBA00022771"/>
    </source>
</evidence>
<keyword evidence="7" id="KW-1185">Reference proteome</keyword>
<dbReference type="Proteomes" id="UP000664203">
    <property type="component" value="Unassembled WGS sequence"/>
</dbReference>
<organism evidence="6 7">
    <name type="scientific">Alectoria fallacina</name>
    <dbReference type="NCBI Taxonomy" id="1903189"/>
    <lineage>
        <taxon>Eukaryota</taxon>
        <taxon>Fungi</taxon>
        <taxon>Dikarya</taxon>
        <taxon>Ascomycota</taxon>
        <taxon>Pezizomycotina</taxon>
        <taxon>Lecanoromycetes</taxon>
        <taxon>OSLEUM clade</taxon>
        <taxon>Lecanoromycetidae</taxon>
        <taxon>Lecanorales</taxon>
        <taxon>Lecanorineae</taxon>
        <taxon>Parmeliaceae</taxon>
        <taxon>Alectoria</taxon>
    </lineage>
</organism>
<dbReference type="InterPro" id="IPR013083">
    <property type="entry name" value="Znf_RING/FYVE/PHD"/>
</dbReference>
<feature type="region of interest" description="Disordered" evidence="4">
    <location>
        <begin position="1"/>
        <end position="29"/>
    </location>
</feature>
<dbReference type="SMART" id="SM00249">
    <property type="entry name" value="PHD"/>
    <property type="match status" value="1"/>
</dbReference>
<feature type="compositionally biased region" description="Polar residues" evidence="4">
    <location>
        <begin position="116"/>
        <end position="128"/>
    </location>
</feature>
<evidence type="ECO:0000256" key="3">
    <source>
        <dbReference type="ARBA" id="ARBA00022833"/>
    </source>
</evidence>
<feature type="compositionally biased region" description="Polar residues" evidence="4">
    <location>
        <begin position="394"/>
        <end position="406"/>
    </location>
</feature>
<gene>
    <name evidence="6" type="primary">YNG2_1</name>
    <name evidence="6" type="ORF">ALECFALPRED_002574</name>
</gene>
<keyword evidence="2" id="KW-0863">Zinc-finger</keyword>
<feature type="compositionally biased region" description="Polar residues" evidence="4">
    <location>
        <begin position="1"/>
        <end position="24"/>
    </location>
</feature>
<accession>A0A8H3FGA5</accession>
<dbReference type="GO" id="GO:0016740">
    <property type="term" value="F:transferase activity"/>
    <property type="evidence" value="ECO:0007669"/>
    <property type="project" value="UniProtKB-KW"/>
</dbReference>
<feature type="region of interest" description="Disordered" evidence="4">
    <location>
        <begin position="91"/>
        <end position="416"/>
    </location>
</feature>
<feature type="compositionally biased region" description="Basic and acidic residues" evidence="4">
    <location>
        <begin position="207"/>
        <end position="218"/>
    </location>
</feature>
<dbReference type="OrthoDB" id="5417730at2759"/>
<feature type="domain" description="Zinc finger PHD-type" evidence="5">
    <location>
        <begin position="31"/>
        <end position="77"/>
    </location>
</feature>
<dbReference type="GO" id="GO:0008270">
    <property type="term" value="F:zinc ion binding"/>
    <property type="evidence" value="ECO:0007669"/>
    <property type="project" value="UniProtKB-KW"/>
</dbReference>
<protein>
    <submittedName>
        <fullName evidence="6">Histone acetyltransferase complex subunit</fullName>
    </submittedName>
</protein>
<evidence type="ECO:0000256" key="4">
    <source>
        <dbReference type="SAM" id="MobiDB-lite"/>
    </source>
</evidence>
<keyword evidence="3" id="KW-0862">Zinc</keyword>
<feature type="compositionally biased region" description="Low complexity" evidence="4">
    <location>
        <begin position="360"/>
        <end position="387"/>
    </location>
</feature>
<keyword evidence="1" id="KW-0479">Metal-binding</keyword>
<evidence type="ECO:0000313" key="7">
    <source>
        <dbReference type="Proteomes" id="UP000664203"/>
    </source>
</evidence>
<feature type="compositionally biased region" description="Acidic residues" evidence="4">
    <location>
        <begin position="219"/>
        <end position="230"/>
    </location>
</feature>
<evidence type="ECO:0000313" key="6">
    <source>
        <dbReference type="EMBL" id="CAF9923958.1"/>
    </source>
</evidence>
<evidence type="ECO:0000259" key="5">
    <source>
        <dbReference type="SMART" id="SM00249"/>
    </source>
</evidence>
<dbReference type="InterPro" id="IPR001965">
    <property type="entry name" value="Znf_PHD"/>
</dbReference>
<dbReference type="PROSITE" id="PS01359">
    <property type="entry name" value="ZF_PHD_1"/>
    <property type="match status" value="1"/>
</dbReference>
<dbReference type="AlphaFoldDB" id="A0A8H3FGA5"/>